<evidence type="ECO:0008006" key="3">
    <source>
        <dbReference type="Google" id="ProtNLM"/>
    </source>
</evidence>
<proteinExistence type="predicted"/>
<name>A0A3N5ADI6_9THEO</name>
<evidence type="ECO:0000313" key="2">
    <source>
        <dbReference type="Proteomes" id="UP000282654"/>
    </source>
</evidence>
<sequence length="96" mass="10566">MLALFLSVGLLAGLGYLRSPSATPEAAIRKYVFLQGLSSVEAFHLRIKRGDYVDPRYGQQFVVEGFRGNGTGMEIHFFYLKKTPVGWRVVSAGTGP</sequence>
<dbReference type="AlphaFoldDB" id="A0A3N5ADI6"/>
<gene>
    <name evidence="1" type="ORF">EDD75_1802</name>
</gene>
<dbReference type="EMBL" id="RKRE01000003">
    <property type="protein sequence ID" value="RPF42694.1"/>
    <property type="molecule type" value="Genomic_DNA"/>
</dbReference>
<reference evidence="1 2" key="1">
    <citation type="submission" date="2018-11" db="EMBL/GenBank/DDBJ databases">
        <title>Genomic Encyclopedia of Type Strains, Phase IV (KMG-IV): sequencing the most valuable type-strain genomes for metagenomic binning, comparative biology and taxonomic classification.</title>
        <authorList>
            <person name="Goeker M."/>
        </authorList>
    </citation>
    <scope>NUCLEOTIDE SEQUENCE [LARGE SCALE GENOMIC DNA]</scope>
    <source>
        <strain evidence="1 2">DSM 102936</strain>
    </source>
</reference>
<accession>A0A3N5ADI6</accession>
<evidence type="ECO:0000313" key="1">
    <source>
        <dbReference type="EMBL" id="RPF42694.1"/>
    </source>
</evidence>
<protein>
    <recommendedName>
        <fullName evidence="3">DUF4878 domain-containing protein</fullName>
    </recommendedName>
</protein>
<comment type="caution">
    <text evidence="1">The sequence shown here is derived from an EMBL/GenBank/DDBJ whole genome shotgun (WGS) entry which is preliminary data.</text>
</comment>
<dbReference type="Proteomes" id="UP000282654">
    <property type="component" value="Unassembled WGS sequence"/>
</dbReference>
<organism evidence="1 2">
    <name type="scientific">Thermodesulfitimonas autotrophica</name>
    <dbReference type="NCBI Taxonomy" id="1894989"/>
    <lineage>
        <taxon>Bacteria</taxon>
        <taxon>Bacillati</taxon>
        <taxon>Bacillota</taxon>
        <taxon>Clostridia</taxon>
        <taxon>Thermoanaerobacterales</taxon>
        <taxon>Thermoanaerobacteraceae</taxon>
        <taxon>Thermodesulfitimonas</taxon>
    </lineage>
</organism>
<keyword evidence="2" id="KW-1185">Reference proteome</keyword>